<name>A0A9P0LGV1_ACAOB</name>
<accession>A0A9P0LGV1</accession>
<reference evidence="1" key="1">
    <citation type="submission" date="2022-03" db="EMBL/GenBank/DDBJ databases">
        <authorList>
            <person name="Sayadi A."/>
        </authorList>
    </citation>
    <scope>NUCLEOTIDE SEQUENCE</scope>
</reference>
<sequence length="42" mass="5033">MIKSMSRFLRWKSELISVKSSTNPIFRHNYTNFDHFISVISN</sequence>
<comment type="caution">
    <text evidence="1">The sequence shown here is derived from an EMBL/GenBank/DDBJ whole genome shotgun (WGS) entry which is preliminary data.</text>
</comment>
<dbReference type="EMBL" id="CAKOFQ010007235">
    <property type="protein sequence ID" value="CAH1995631.1"/>
    <property type="molecule type" value="Genomic_DNA"/>
</dbReference>
<evidence type="ECO:0000313" key="1">
    <source>
        <dbReference type="EMBL" id="CAH1995631.1"/>
    </source>
</evidence>
<evidence type="ECO:0000313" key="2">
    <source>
        <dbReference type="Proteomes" id="UP001152888"/>
    </source>
</evidence>
<keyword evidence="2" id="KW-1185">Reference proteome</keyword>
<dbReference type="Proteomes" id="UP001152888">
    <property type="component" value="Unassembled WGS sequence"/>
</dbReference>
<proteinExistence type="predicted"/>
<dbReference type="AlphaFoldDB" id="A0A9P0LGV1"/>
<protein>
    <submittedName>
        <fullName evidence="1">Uncharacterized protein</fullName>
    </submittedName>
</protein>
<organism evidence="1 2">
    <name type="scientific">Acanthoscelides obtectus</name>
    <name type="common">Bean weevil</name>
    <name type="synonym">Bruchus obtectus</name>
    <dbReference type="NCBI Taxonomy" id="200917"/>
    <lineage>
        <taxon>Eukaryota</taxon>
        <taxon>Metazoa</taxon>
        <taxon>Ecdysozoa</taxon>
        <taxon>Arthropoda</taxon>
        <taxon>Hexapoda</taxon>
        <taxon>Insecta</taxon>
        <taxon>Pterygota</taxon>
        <taxon>Neoptera</taxon>
        <taxon>Endopterygota</taxon>
        <taxon>Coleoptera</taxon>
        <taxon>Polyphaga</taxon>
        <taxon>Cucujiformia</taxon>
        <taxon>Chrysomeloidea</taxon>
        <taxon>Chrysomelidae</taxon>
        <taxon>Bruchinae</taxon>
        <taxon>Bruchini</taxon>
        <taxon>Acanthoscelides</taxon>
    </lineage>
</organism>
<gene>
    <name evidence="1" type="ORF">ACAOBT_LOCUS22731</name>
</gene>